<dbReference type="OrthoDB" id="10680799at2759"/>
<evidence type="ECO:0000313" key="2">
    <source>
        <dbReference type="Proteomes" id="UP000664203"/>
    </source>
</evidence>
<reference evidence="1" key="1">
    <citation type="submission" date="2021-03" db="EMBL/GenBank/DDBJ databases">
        <authorList>
            <person name="Tagirdzhanova G."/>
        </authorList>
    </citation>
    <scope>NUCLEOTIDE SEQUENCE</scope>
</reference>
<dbReference type="AlphaFoldDB" id="A0A8H3EUW9"/>
<gene>
    <name evidence="1" type="ORF">ALECFALPRED_007867</name>
</gene>
<comment type="caution">
    <text evidence="1">The sequence shown here is derived from an EMBL/GenBank/DDBJ whole genome shotgun (WGS) entry which is preliminary data.</text>
</comment>
<dbReference type="Proteomes" id="UP000664203">
    <property type="component" value="Unassembled WGS sequence"/>
</dbReference>
<keyword evidence="2" id="KW-1185">Reference proteome</keyword>
<organism evidence="1 2">
    <name type="scientific">Alectoria fallacina</name>
    <dbReference type="NCBI Taxonomy" id="1903189"/>
    <lineage>
        <taxon>Eukaryota</taxon>
        <taxon>Fungi</taxon>
        <taxon>Dikarya</taxon>
        <taxon>Ascomycota</taxon>
        <taxon>Pezizomycotina</taxon>
        <taxon>Lecanoromycetes</taxon>
        <taxon>OSLEUM clade</taxon>
        <taxon>Lecanoromycetidae</taxon>
        <taxon>Lecanorales</taxon>
        <taxon>Lecanorineae</taxon>
        <taxon>Parmeliaceae</taxon>
        <taxon>Alectoria</taxon>
    </lineage>
</organism>
<dbReference type="EMBL" id="CAJPDR010000053">
    <property type="protein sequence ID" value="CAF9912090.1"/>
    <property type="molecule type" value="Genomic_DNA"/>
</dbReference>
<name>A0A8H3EUW9_9LECA</name>
<accession>A0A8H3EUW9</accession>
<proteinExistence type="predicted"/>
<protein>
    <submittedName>
        <fullName evidence="1">Uncharacterized protein</fullName>
    </submittedName>
</protein>
<evidence type="ECO:0000313" key="1">
    <source>
        <dbReference type="EMBL" id="CAF9912090.1"/>
    </source>
</evidence>
<sequence length="286" mass="31985">MVAIKVMVDRALHDWNSRVAFFRSRWLRKYPHVDISMQPEPPAPDIDQKVLIWGLDAAQCDIIIRAEFVEAYFDLFWSNVKVATMHFRSRPPYLAPPLTLGAGLSNQTFVPRGNATDAATISAYGDAAHFVILPLDDPSPLDRMSVFTIIMSALRYVAVRSATAIGADSFQVGPMPGRNVKVEVTGQHRPDLPRTGPRYLEYRYVVEALRAVPEWMLDRDGFEDVFVGIYVRNVLVGVGFVHAKDDDGVASAGLLPLDLPNTQASTSYFCRRCLVLGSSQWLDERD</sequence>